<dbReference type="Proteomes" id="UP000198287">
    <property type="component" value="Unassembled WGS sequence"/>
</dbReference>
<evidence type="ECO:0000313" key="3">
    <source>
        <dbReference type="EMBL" id="OXA43406.1"/>
    </source>
</evidence>
<dbReference type="OMA" id="HIKEQDE"/>
<accession>A0A226DGT8</accession>
<feature type="coiled-coil region" evidence="1">
    <location>
        <begin position="36"/>
        <end position="82"/>
    </location>
</feature>
<reference evidence="3 4" key="1">
    <citation type="submission" date="2015-12" db="EMBL/GenBank/DDBJ databases">
        <title>The genome of Folsomia candida.</title>
        <authorList>
            <person name="Faddeeva A."/>
            <person name="Derks M.F."/>
            <person name="Anvar Y."/>
            <person name="Smit S."/>
            <person name="Van Straalen N."/>
            <person name="Roelofs D."/>
        </authorList>
    </citation>
    <scope>NUCLEOTIDE SEQUENCE [LARGE SCALE GENOMIC DNA]</scope>
    <source>
        <strain evidence="3 4">VU population</strain>
        <tissue evidence="3">Whole body</tissue>
    </source>
</reference>
<keyword evidence="1" id="KW-0175">Coiled coil</keyword>
<evidence type="ECO:0000313" key="4">
    <source>
        <dbReference type="Proteomes" id="UP000198287"/>
    </source>
</evidence>
<evidence type="ECO:0000256" key="2">
    <source>
        <dbReference type="SAM" id="MobiDB-lite"/>
    </source>
</evidence>
<evidence type="ECO:0000256" key="1">
    <source>
        <dbReference type="SAM" id="Coils"/>
    </source>
</evidence>
<sequence length="476" mass="56888">MSYYKKRPSSTTSSPGKLGIPAAVIIGDVAERLELRQRMNDKALEEEKALDKELAQWNDVDKRVYMDKKVKLSRTLAQFEEEDKKSVVTPPVAKLKENRVVAKKEEVFLAAKQERPDTPEIEVGFELGANYEERFRAKLSLKEEADRRQIEEDAKVRQYFDQCRQERTQLVEEEVVVVAEEDDPDKEARDKIIQEFNLGSIFEFLRKQRAKKAQGEKKLKEDYHYKKEMELEKKEEMIEDAKLGEYLEQCRKERLQLMEEIRVEEERLKMEEDRLKMEQAREHEARLKKELAREIEDRMMKETLAFEREERLKMEELARENEARVQREEARQREERLKKEELARENEARLKQQEAREREERLKREELARENEARLKPQEAREREERFKKARDEQEERAMEASAMEQVRYGNAKVESWRERNNRSPPCPHNDTIVPILAEGQCGCREARELRRVHALVFSQALDFAVQQEVDYDNRL</sequence>
<gene>
    <name evidence="3" type="ORF">Fcan01_21749</name>
</gene>
<feature type="region of interest" description="Disordered" evidence="2">
    <location>
        <begin position="369"/>
        <end position="391"/>
    </location>
</feature>
<proteinExistence type="predicted"/>
<name>A0A226DGT8_FOLCA</name>
<organism evidence="3 4">
    <name type="scientific">Folsomia candida</name>
    <name type="common">Springtail</name>
    <dbReference type="NCBI Taxonomy" id="158441"/>
    <lineage>
        <taxon>Eukaryota</taxon>
        <taxon>Metazoa</taxon>
        <taxon>Ecdysozoa</taxon>
        <taxon>Arthropoda</taxon>
        <taxon>Hexapoda</taxon>
        <taxon>Collembola</taxon>
        <taxon>Entomobryomorpha</taxon>
        <taxon>Isotomoidea</taxon>
        <taxon>Isotomidae</taxon>
        <taxon>Proisotominae</taxon>
        <taxon>Folsomia</taxon>
    </lineage>
</organism>
<dbReference type="EMBL" id="LNIX01000022">
    <property type="protein sequence ID" value="OXA43406.1"/>
    <property type="molecule type" value="Genomic_DNA"/>
</dbReference>
<dbReference type="AlphaFoldDB" id="A0A226DGT8"/>
<dbReference type="STRING" id="158441.A0A226DGT8"/>
<keyword evidence="4" id="KW-1185">Reference proteome</keyword>
<protein>
    <submittedName>
        <fullName evidence="3">Reticulocyte-binding protein 2 a</fullName>
    </submittedName>
</protein>
<comment type="caution">
    <text evidence="3">The sequence shown here is derived from an EMBL/GenBank/DDBJ whole genome shotgun (WGS) entry which is preliminary data.</text>
</comment>